<evidence type="ECO:0000256" key="1">
    <source>
        <dbReference type="ARBA" id="ARBA00022722"/>
    </source>
</evidence>
<dbReference type="AlphaFoldDB" id="A0AA49JEK0"/>
<feature type="domain" description="TNase-like" evidence="5">
    <location>
        <begin position="37"/>
        <end position="152"/>
    </location>
</feature>
<dbReference type="InterPro" id="IPR016071">
    <property type="entry name" value="Staphylococal_nuclease_OB-fold"/>
</dbReference>
<evidence type="ECO:0000256" key="2">
    <source>
        <dbReference type="ARBA" id="ARBA00022759"/>
    </source>
</evidence>
<name>A0AA49JEK0_9BACT</name>
<accession>A0AA49JEK0</accession>
<evidence type="ECO:0000256" key="4">
    <source>
        <dbReference type="SAM" id="SignalP"/>
    </source>
</evidence>
<dbReference type="Pfam" id="PF00565">
    <property type="entry name" value="SNase"/>
    <property type="match status" value="1"/>
</dbReference>
<keyword evidence="3" id="KW-0378">Hydrolase</keyword>
<dbReference type="PANTHER" id="PTHR12302:SF3">
    <property type="entry name" value="SERINE_THREONINE-PROTEIN KINASE 31"/>
    <property type="match status" value="1"/>
</dbReference>
<dbReference type="GO" id="GO:0004519">
    <property type="term" value="F:endonuclease activity"/>
    <property type="evidence" value="ECO:0007669"/>
    <property type="project" value="UniProtKB-KW"/>
</dbReference>
<evidence type="ECO:0000259" key="5">
    <source>
        <dbReference type="PROSITE" id="PS50830"/>
    </source>
</evidence>
<evidence type="ECO:0000313" key="6">
    <source>
        <dbReference type="EMBL" id="WKN34359.1"/>
    </source>
</evidence>
<dbReference type="EMBL" id="CP120682">
    <property type="protein sequence ID" value="WKN34359.1"/>
    <property type="molecule type" value="Genomic_DNA"/>
</dbReference>
<reference evidence="6" key="1">
    <citation type="journal article" date="2023" name="Comput. Struct. Biotechnol. J.">
        <title>Discovery of a novel marine Bacteroidetes with a rich repertoire of carbohydrate-active enzymes.</title>
        <authorList>
            <person name="Chen B."/>
            <person name="Liu G."/>
            <person name="Chen Q."/>
            <person name="Wang H."/>
            <person name="Liu L."/>
            <person name="Tang K."/>
        </authorList>
    </citation>
    <scope>NUCLEOTIDE SEQUENCE</scope>
    <source>
        <strain evidence="6">TK19036</strain>
    </source>
</reference>
<dbReference type="PANTHER" id="PTHR12302">
    <property type="entry name" value="EBNA2 BINDING PROTEIN P100"/>
    <property type="match status" value="1"/>
</dbReference>
<protein>
    <submittedName>
        <fullName evidence="6">Thermonuclease family protein</fullName>
    </submittedName>
</protein>
<evidence type="ECO:0000256" key="3">
    <source>
        <dbReference type="ARBA" id="ARBA00022801"/>
    </source>
</evidence>
<proteinExistence type="predicted"/>
<dbReference type="SMART" id="SM00318">
    <property type="entry name" value="SNc"/>
    <property type="match status" value="1"/>
</dbReference>
<keyword evidence="1" id="KW-0540">Nuclease</keyword>
<sequence>MPLKIIIALVLLCSIAHAKERIELPENYEFETLQEGIYQEVDLERVIDGDTFVASGRKIRLWGIDAPEKNEPLYWSSSTLLKGILESETLSCKLIEKDRYQRYVMHCLSGSLDVGSMMVNMGMAKDYSRYSGNYYQYEQDQAKANKRGMWRE</sequence>
<dbReference type="GO" id="GO:0016787">
    <property type="term" value="F:hydrolase activity"/>
    <property type="evidence" value="ECO:0007669"/>
    <property type="project" value="UniProtKB-KW"/>
</dbReference>
<keyword evidence="2" id="KW-0255">Endonuclease</keyword>
<keyword evidence="4" id="KW-0732">Signal</keyword>
<organism evidence="6">
    <name type="scientific">Roseihalotalea indica</name>
    <dbReference type="NCBI Taxonomy" id="2867963"/>
    <lineage>
        <taxon>Bacteria</taxon>
        <taxon>Pseudomonadati</taxon>
        <taxon>Bacteroidota</taxon>
        <taxon>Cytophagia</taxon>
        <taxon>Cytophagales</taxon>
        <taxon>Catalimonadaceae</taxon>
        <taxon>Roseihalotalea</taxon>
    </lineage>
</organism>
<gene>
    <name evidence="6" type="ORF">K4G66_18445</name>
</gene>
<dbReference type="SUPFAM" id="SSF50199">
    <property type="entry name" value="Staphylococcal nuclease"/>
    <property type="match status" value="1"/>
</dbReference>
<dbReference type="Gene3D" id="2.40.50.90">
    <property type="match status" value="1"/>
</dbReference>
<dbReference type="InterPro" id="IPR035437">
    <property type="entry name" value="SNase_OB-fold_sf"/>
</dbReference>
<feature type="signal peptide" evidence="4">
    <location>
        <begin position="1"/>
        <end position="18"/>
    </location>
</feature>
<feature type="chain" id="PRO_5041241837" evidence="4">
    <location>
        <begin position="19"/>
        <end position="152"/>
    </location>
</feature>
<dbReference type="PROSITE" id="PS50830">
    <property type="entry name" value="TNASE_3"/>
    <property type="match status" value="1"/>
</dbReference>
<reference evidence="6" key="2">
    <citation type="journal article" date="2024" name="Antonie Van Leeuwenhoek">
        <title>Roseihalotalea indica gen. nov., sp. nov., a halophilic Bacteroidetes from mesopelagic Southwest Indian Ocean with higher carbohydrate metabolic potential.</title>
        <authorList>
            <person name="Chen B."/>
            <person name="Zhang M."/>
            <person name="Lin D."/>
            <person name="Ye J."/>
            <person name="Tang K."/>
        </authorList>
    </citation>
    <scope>NUCLEOTIDE SEQUENCE</scope>
    <source>
        <strain evidence="6">TK19036</strain>
    </source>
</reference>